<evidence type="ECO:0000259" key="2">
    <source>
        <dbReference type="SMART" id="SM00563"/>
    </source>
</evidence>
<accession>A0A286UT72</accession>
<dbReference type="EMBL" id="NBII01000002">
    <property type="protein sequence ID" value="PAV22767.1"/>
    <property type="molecule type" value="Genomic_DNA"/>
</dbReference>
<name>A0A286UT72_9AGAM</name>
<dbReference type="InParanoid" id="A0A286UT72"/>
<evidence type="ECO:0000313" key="3">
    <source>
        <dbReference type="EMBL" id="PAV22767.1"/>
    </source>
</evidence>
<dbReference type="PANTHER" id="PTHR10983:SF16">
    <property type="entry name" value="LYSOCARDIOLIPIN ACYLTRANSFERASE 1"/>
    <property type="match status" value="1"/>
</dbReference>
<dbReference type="OrthoDB" id="189226at2759"/>
<feature type="region of interest" description="Disordered" evidence="1">
    <location>
        <begin position="290"/>
        <end position="330"/>
    </location>
</feature>
<dbReference type="Proteomes" id="UP000217199">
    <property type="component" value="Unassembled WGS sequence"/>
</dbReference>
<dbReference type="GO" id="GO:0005783">
    <property type="term" value="C:endoplasmic reticulum"/>
    <property type="evidence" value="ECO:0007669"/>
    <property type="project" value="TreeGrafter"/>
</dbReference>
<proteinExistence type="predicted"/>
<dbReference type="PANTHER" id="PTHR10983">
    <property type="entry name" value="1-ACYLGLYCEROL-3-PHOSPHATE ACYLTRANSFERASE-RELATED"/>
    <property type="match status" value="1"/>
</dbReference>
<protein>
    <submittedName>
        <fullName evidence="3">Lysocardiolipin acyltransferase</fullName>
    </submittedName>
</protein>
<comment type="caution">
    <text evidence="3">The sequence shown here is derived from an EMBL/GenBank/DDBJ whole genome shotgun (WGS) entry which is preliminary data.</text>
</comment>
<reference evidence="3 4" key="1">
    <citation type="journal article" date="2017" name="Mol. Ecol.">
        <title>Comparative and population genomic landscape of Phellinus noxius: A hypervariable fungus causing root rot in trees.</title>
        <authorList>
            <person name="Chung C.L."/>
            <person name="Lee T.J."/>
            <person name="Akiba M."/>
            <person name="Lee H.H."/>
            <person name="Kuo T.H."/>
            <person name="Liu D."/>
            <person name="Ke H.M."/>
            <person name="Yokoi T."/>
            <person name="Roa M.B."/>
            <person name="Lu M.J."/>
            <person name="Chang Y.Y."/>
            <person name="Ann P.J."/>
            <person name="Tsai J.N."/>
            <person name="Chen C.Y."/>
            <person name="Tzean S.S."/>
            <person name="Ota Y."/>
            <person name="Hattori T."/>
            <person name="Sahashi N."/>
            <person name="Liou R.F."/>
            <person name="Kikuchi T."/>
            <person name="Tsai I.J."/>
        </authorList>
    </citation>
    <scope>NUCLEOTIDE SEQUENCE [LARGE SCALE GENOMIC DNA]</scope>
    <source>
        <strain evidence="3 4">FFPRI411160</strain>
    </source>
</reference>
<dbReference type="CDD" id="cd07990">
    <property type="entry name" value="LPLAT_LCLAT1-like"/>
    <property type="match status" value="1"/>
</dbReference>
<gene>
    <name evidence="3" type="ORF">PNOK_0272400</name>
</gene>
<keyword evidence="4" id="KW-1185">Reference proteome</keyword>
<evidence type="ECO:0000313" key="4">
    <source>
        <dbReference type="Proteomes" id="UP000217199"/>
    </source>
</evidence>
<dbReference type="STRING" id="2282107.A0A286UT72"/>
<feature type="compositionally biased region" description="Low complexity" evidence="1">
    <location>
        <begin position="290"/>
        <end position="309"/>
    </location>
</feature>
<dbReference type="Pfam" id="PF01553">
    <property type="entry name" value="Acyltransferase"/>
    <property type="match status" value="1"/>
</dbReference>
<organism evidence="3 4">
    <name type="scientific">Pyrrhoderma noxium</name>
    <dbReference type="NCBI Taxonomy" id="2282107"/>
    <lineage>
        <taxon>Eukaryota</taxon>
        <taxon>Fungi</taxon>
        <taxon>Dikarya</taxon>
        <taxon>Basidiomycota</taxon>
        <taxon>Agaricomycotina</taxon>
        <taxon>Agaricomycetes</taxon>
        <taxon>Hymenochaetales</taxon>
        <taxon>Hymenochaetaceae</taxon>
        <taxon>Pyrrhoderma</taxon>
    </lineage>
</organism>
<dbReference type="GO" id="GO:0016746">
    <property type="term" value="F:acyltransferase activity"/>
    <property type="evidence" value="ECO:0007669"/>
    <property type="project" value="UniProtKB-KW"/>
</dbReference>
<evidence type="ECO:0000256" key="1">
    <source>
        <dbReference type="SAM" id="MobiDB-lite"/>
    </source>
</evidence>
<keyword evidence="3" id="KW-0808">Transferase</keyword>
<dbReference type="SUPFAM" id="SSF69593">
    <property type="entry name" value="Glycerol-3-phosphate (1)-acyltransferase"/>
    <property type="match status" value="1"/>
</dbReference>
<dbReference type="AlphaFoldDB" id="A0A286UT72"/>
<keyword evidence="3" id="KW-0012">Acyltransferase</keyword>
<feature type="domain" description="Phospholipid/glycerol acyltransferase" evidence="2">
    <location>
        <begin position="90"/>
        <end position="216"/>
    </location>
</feature>
<dbReference type="FunCoup" id="A0A286UT72">
    <property type="interactions" value="304"/>
</dbReference>
<dbReference type="SMART" id="SM00563">
    <property type="entry name" value="PlsC"/>
    <property type="match status" value="1"/>
</dbReference>
<sequence length="414" mass="46782">MVNATQMLFVMPLRLIPDKRALELHETGVKYTKHAFGVLITLMCQLFGPTTLRITFESEGLGAFTKEDVERYVLRDANGEVSELRLPKKLVIIANHQIYGDWWYIWCLTYFMNMHREVLIVLKRSLMWVPILGWGMQVFRFIFLARSWASDKVYLVRRLAKLGRKAQLEDTPLAFMIYPEGTLVATDTRPISKKYADKLGIPDMTHILLPRSTGLHYSLRALAPRVPGLKLLDITVAYPGVPPMGFGQSYYTLRSIFMDRVPPPVVHMHLRLIDVASAVPIGDLSGANPAVTPPTASASSPQPSFSSYPNTNGNSVPGGTAVEADPPEKEREVFDEWLRSLWRMKDEKIDAFHRSGPGPFNANGYSERDEDKKFESVLPVVKIPIKLRSPLESLDAFCFFGPALFGYYWKKLSG</sequence>
<dbReference type="InterPro" id="IPR002123">
    <property type="entry name" value="Plipid/glycerol_acylTrfase"/>
</dbReference>
<dbReference type="GO" id="GO:0036149">
    <property type="term" value="P:phosphatidylinositol acyl-chain remodeling"/>
    <property type="evidence" value="ECO:0007669"/>
    <property type="project" value="TreeGrafter"/>
</dbReference>